<dbReference type="InterPro" id="IPR030678">
    <property type="entry name" value="Peptide/Ni-bd"/>
</dbReference>
<dbReference type="Pfam" id="PF00496">
    <property type="entry name" value="SBP_bac_5"/>
    <property type="match status" value="1"/>
</dbReference>
<dbReference type="PANTHER" id="PTHR30290:SF82">
    <property type="entry name" value="ABC-TYPE DIPEPTIDE_OLIGOPEPTIDE TRANSPORT SYSTEM, PERIPLASMIC COMPONENT"/>
    <property type="match status" value="1"/>
</dbReference>
<comment type="caution">
    <text evidence="4">The sequence shown here is derived from an EMBL/GenBank/DDBJ whole genome shotgun (WGS) entry which is preliminary data.</text>
</comment>
<dbReference type="RefSeq" id="WP_103066044.1">
    <property type="nucleotide sequence ID" value="NZ_AZRL01000001.1"/>
</dbReference>
<dbReference type="EMBL" id="AZRL01000001">
    <property type="protein sequence ID" value="PNR98583.1"/>
    <property type="molecule type" value="Genomic_DNA"/>
</dbReference>
<gene>
    <name evidence="4" type="ORF">X929_00120</name>
</gene>
<evidence type="ECO:0000259" key="3">
    <source>
        <dbReference type="Pfam" id="PF00496"/>
    </source>
</evidence>
<protein>
    <submittedName>
        <fullName evidence="4">ABC transporter substrate-binding protein</fullName>
    </submittedName>
</protein>
<organism evidence="4 5">
    <name type="scientific">Petrotoga olearia DSM 13574</name>
    <dbReference type="NCBI Taxonomy" id="1122955"/>
    <lineage>
        <taxon>Bacteria</taxon>
        <taxon>Thermotogati</taxon>
        <taxon>Thermotogota</taxon>
        <taxon>Thermotogae</taxon>
        <taxon>Petrotogales</taxon>
        <taxon>Petrotogaceae</taxon>
        <taxon>Petrotoga</taxon>
    </lineage>
</organism>
<dbReference type="GO" id="GO:0015833">
    <property type="term" value="P:peptide transport"/>
    <property type="evidence" value="ECO:0007669"/>
    <property type="project" value="TreeGrafter"/>
</dbReference>
<dbReference type="GO" id="GO:1904680">
    <property type="term" value="F:peptide transmembrane transporter activity"/>
    <property type="evidence" value="ECO:0007669"/>
    <property type="project" value="TreeGrafter"/>
</dbReference>
<proteinExistence type="inferred from homology"/>
<dbReference type="Gene3D" id="3.40.190.10">
    <property type="entry name" value="Periplasmic binding protein-like II"/>
    <property type="match status" value="1"/>
</dbReference>
<dbReference type="PROSITE" id="PS01040">
    <property type="entry name" value="SBP_BACTERIAL_5"/>
    <property type="match status" value="1"/>
</dbReference>
<dbReference type="Gene3D" id="3.90.76.10">
    <property type="entry name" value="Dipeptide-binding Protein, Domain 1"/>
    <property type="match status" value="1"/>
</dbReference>
<dbReference type="PANTHER" id="PTHR30290">
    <property type="entry name" value="PERIPLASMIC BINDING COMPONENT OF ABC TRANSPORTER"/>
    <property type="match status" value="1"/>
</dbReference>
<dbReference type="SUPFAM" id="SSF53850">
    <property type="entry name" value="Periplasmic binding protein-like II"/>
    <property type="match status" value="1"/>
</dbReference>
<feature type="domain" description="Solute-binding protein family 5" evidence="3">
    <location>
        <begin position="65"/>
        <end position="437"/>
    </location>
</feature>
<dbReference type="CDD" id="cd08509">
    <property type="entry name" value="PBP2_TmCBP_oligosaccharides_like"/>
    <property type="match status" value="1"/>
</dbReference>
<dbReference type="InterPro" id="IPR023765">
    <property type="entry name" value="SBP_5_CS"/>
</dbReference>
<dbReference type="Gene3D" id="3.10.105.10">
    <property type="entry name" value="Dipeptide-binding Protein, Domain 3"/>
    <property type="match status" value="1"/>
</dbReference>
<dbReference type="GO" id="GO:0042597">
    <property type="term" value="C:periplasmic space"/>
    <property type="evidence" value="ECO:0007669"/>
    <property type="project" value="UniProtKB-ARBA"/>
</dbReference>
<dbReference type="PIRSF" id="PIRSF002741">
    <property type="entry name" value="MppA"/>
    <property type="match status" value="1"/>
</dbReference>
<sequence>MKKILLFVVISVLSVVSLASTLSMIMDVTGPFSRNFNPFFSGGSNFSARGFIYETLFYINGYTGEIVPWLATNYEWSDDYLELEVTLRENVKWSDGKNFNADDVVFTFNMIKAYPALDIGGVWQKGLKEVTKVDDQHVKFVLSQVDTLIYTDIFNVYIVPQHIWSTLNDPTTYTAENPIGTGAYLIGRFTSQVYTLEKNPNYWQEEKVKVSTIRIPAFTGNDAAQLALMNKEIDWGTLFFPNIENIFIKADPEERGYWLPEGNPVLLFFNLDDERFKDENFRKAIALGIDNEQLVQLGMSNLATVSNPVLIKGGFSELINENLKHLWYTKDTEKAKKMLSDLGYSIGRDGIFSDARGNKLSFELIVPAGWTDWIAVSQVLSSQLKQIGIDVVVSQVDFGLYLERIRNKDFELALSWVNYGINPYFFYERWLHSTNAYSGDNRGGWISLTTDSLLEIFRNTSDEKERELAISSLQLIALQEFPSIPLFYNPTWFEYTTYNFEGWPNEENPYALPTITGMDKAYIIMNLEPVK</sequence>
<dbReference type="AlphaFoldDB" id="A0A2K1P707"/>
<dbReference type="GO" id="GO:0043190">
    <property type="term" value="C:ATP-binding cassette (ABC) transporter complex"/>
    <property type="evidence" value="ECO:0007669"/>
    <property type="project" value="InterPro"/>
</dbReference>
<keyword evidence="2" id="KW-0732">Signal</keyword>
<evidence type="ECO:0000256" key="1">
    <source>
        <dbReference type="ARBA" id="ARBA00005695"/>
    </source>
</evidence>
<dbReference type="OrthoDB" id="48318at2"/>
<evidence type="ECO:0000313" key="4">
    <source>
        <dbReference type="EMBL" id="PNR98583.1"/>
    </source>
</evidence>
<evidence type="ECO:0000313" key="5">
    <source>
        <dbReference type="Proteomes" id="UP000236434"/>
    </source>
</evidence>
<dbReference type="InterPro" id="IPR039424">
    <property type="entry name" value="SBP_5"/>
</dbReference>
<name>A0A2K1P707_9BACT</name>
<evidence type="ECO:0000256" key="2">
    <source>
        <dbReference type="ARBA" id="ARBA00022729"/>
    </source>
</evidence>
<reference evidence="4 5" key="1">
    <citation type="submission" date="2013-12" db="EMBL/GenBank/DDBJ databases">
        <title>Comparative genomics of Petrotoga isolates.</title>
        <authorList>
            <person name="Nesbo C.L."/>
            <person name="Charchuk R."/>
            <person name="Chow K."/>
        </authorList>
    </citation>
    <scope>NUCLEOTIDE SEQUENCE [LARGE SCALE GENOMIC DNA]</scope>
    <source>
        <strain evidence="4 5">DSM 13574</strain>
    </source>
</reference>
<comment type="similarity">
    <text evidence="1">Belongs to the bacterial solute-binding protein 5 family.</text>
</comment>
<dbReference type="InterPro" id="IPR000914">
    <property type="entry name" value="SBP_5_dom"/>
</dbReference>
<dbReference type="Proteomes" id="UP000236434">
    <property type="component" value="Unassembled WGS sequence"/>
</dbReference>
<accession>A0A2K1P707</accession>